<organism evidence="7 8">
    <name type="scientific">Mycolicibacterium sediminis</name>
    <dbReference type="NCBI Taxonomy" id="1286180"/>
    <lineage>
        <taxon>Bacteria</taxon>
        <taxon>Bacillati</taxon>
        <taxon>Actinomycetota</taxon>
        <taxon>Actinomycetes</taxon>
        <taxon>Mycobacteriales</taxon>
        <taxon>Mycobacteriaceae</taxon>
        <taxon>Mycolicibacterium</taxon>
    </lineage>
</organism>
<keyword evidence="3" id="KW-0472">Membrane</keyword>
<evidence type="ECO:0008006" key="9">
    <source>
        <dbReference type="Google" id="ProtNLM"/>
    </source>
</evidence>
<proteinExistence type="predicted"/>
<feature type="compositionally biased region" description="Polar residues" evidence="6">
    <location>
        <begin position="18"/>
        <end position="32"/>
    </location>
</feature>
<evidence type="ECO:0000256" key="3">
    <source>
        <dbReference type="ARBA" id="ARBA00023136"/>
    </source>
</evidence>
<keyword evidence="4" id="KW-0564">Palmitate</keyword>
<evidence type="ECO:0000256" key="6">
    <source>
        <dbReference type="SAM" id="MobiDB-lite"/>
    </source>
</evidence>
<keyword evidence="1" id="KW-1003">Cell membrane</keyword>
<reference evidence="7 8" key="1">
    <citation type="journal article" date="2019" name="Emerg. Microbes Infect.">
        <title>Comprehensive subspecies identification of 175 nontuberculous mycobacteria species based on 7547 genomic profiles.</title>
        <authorList>
            <person name="Matsumoto Y."/>
            <person name="Kinjo T."/>
            <person name="Motooka D."/>
            <person name="Nabeya D."/>
            <person name="Jung N."/>
            <person name="Uechi K."/>
            <person name="Horii T."/>
            <person name="Iida T."/>
            <person name="Fujita J."/>
            <person name="Nakamura S."/>
        </authorList>
    </citation>
    <scope>NUCLEOTIDE SEQUENCE [LARGE SCALE GENOMIC DNA]</scope>
    <source>
        <strain evidence="7 8">JCM 17899</strain>
    </source>
</reference>
<dbReference type="AlphaFoldDB" id="A0A7I7QXQ7"/>
<feature type="region of interest" description="Disordered" evidence="6">
    <location>
        <begin position="14"/>
        <end position="36"/>
    </location>
</feature>
<keyword evidence="2" id="KW-0732">Signal</keyword>
<evidence type="ECO:0000256" key="4">
    <source>
        <dbReference type="ARBA" id="ARBA00023139"/>
    </source>
</evidence>
<evidence type="ECO:0000256" key="5">
    <source>
        <dbReference type="ARBA" id="ARBA00023288"/>
    </source>
</evidence>
<evidence type="ECO:0000313" key="8">
    <source>
        <dbReference type="Proteomes" id="UP000467193"/>
    </source>
</evidence>
<dbReference type="KEGG" id="msei:MSEDJ_47920"/>
<name>A0A7I7QXQ7_9MYCO</name>
<keyword evidence="5" id="KW-0449">Lipoprotein</keyword>
<gene>
    <name evidence="7" type="ORF">MSEDJ_47920</name>
</gene>
<keyword evidence="8" id="KW-1185">Reference proteome</keyword>
<dbReference type="Proteomes" id="UP000467193">
    <property type="component" value="Chromosome"/>
</dbReference>
<evidence type="ECO:0000256" key="2">
    <source>
        <dbReference type="ARBA" id="ARBA00022729"/>
    </source>
</evidence>
<dbReference type="InterPro" id="IPR025971">
    <property type="entry name" value="LppP/LprE"/>
</dbReference>
<evidence type="ECO:0000256" key="1">
    <source>
        <dbReference type="ARBA" id="ARBA00022475"/>
    </source>
</evidence>
<sequence length="153" mass="15836">MALSSAVFLAAGCGWSPPSGNQSAPSTCTPTDGPSADDVGQAIASLPNDEQWRETARGTTSDCRLHWVQVAATSPAADAPGQVLFFDRQTPIGTPTPQPRPYVAVVDSGTDTVTVQYQWRQGGDQACCPTGIGTVRVRAADGALEVLDPIPGP</sequence>
<protein>
    <recommendedName>
        <fullName evidence="9">Lipoprotein LppP</fullName>
    </recommendedName>
</protein>
<evidence type="ECO:0000313" key="7">
    <source>
        <dbReference type="EMBL" id="BBY30696.1"/>
    </source>
</evidence>
<dbReference type="EMBL" id="AP022588">
    <property type="protein sequence ID" value="BBY30696.1"/>
    <property type="molecule type" value="Genomic_DNA"/>
</dbReference>
<dbReference type="Pfam" id="PF14041">
    <property type="entry name" value="Lipoprotein_21"/>
    <property type="match status" value="1"/>
</dbReference>
<accession>A0A7I7QXQ7</accession>